<evidence type="ECO:0000313" key="4">
    <source>
        <dbReference type="Proteomes" id="UP000008820"/>
    </source>
</evidence>
<dbReference type="OrthoDB" id="6020543at2759"/>
<evidence type="ECO:0000256" key="2">
    <source>
        <dbReference type="SAM" id="SignalP"/>
    </source>
</evidence>
<evidence type="ECO:0000313" key="3">
    <source>
        <dbReference type="EnsemblMetazoa" id="AAEL012653-PA"/>
    </source>
</evidence>
<dbReference type="Pfam" id="PF01607">
    <property type="entry name" value="CBM_14"/>
    <property type="match status" value="1"/>
</dbReference>
<feature type="compositionally biased region" description="Low complexity" evidence="1">
    <location>
        <begin position="502"/>
        <end position="518"/>
    </location>
</feature>
<accession>A0A1S4FX40</accession>
<sequence>MVRLISLFVSLLAFSLAQARMVDVRPGILVRSAADFKTREYVGQPCSSSKLTICRSCDTIAVCLGGMFSQLDLSRKCPSLTPYCNQNEDGSATCGSSPDDQCRTQGSSEMEFSCTGTGFFPDPLTCENYYYCEREGAIADQYQCPKEYRYNSRSTMCQRFLLKRCQTVKCDSSSQKVFSPYPQDNSFYVYCQFDYTKPNPTLIKTFIISCGKGSQFNYQRQICEFQCRKVGMFVNTANPRQYFLCSRIGFRWEAKILTCREGYLFDESLRRCNRDPYASTSTVTLSTTTESITTSPLSTTSGTSITSTSSISTSPITVESTTIDYSTTPKLTTTASPTTIETSTVELSTPYTTSTTVETTTVAPTTTPATTTKYPTTTSGISTTKSQPISSSTMESTSTFSSTASTTVQGTTASIPTTKVDPTSTTQLQTTKAASTAESSTTREISTTKSQTTVETCTTTQTTIPVTTTEVTTTKIASSTIAQISTTEPIISTVEPTTTLKTTSIASPSSETTTSSSTLAPDTSTIMSTGIIKRTTATTSSTSTTI</sequence>
<keyword evidence="4" id="KW-1185">Reference proteome</keyword>
<keyword evidence="2" id="KW-0732">Signal</keyword>
<reference evidence="4" key="1">
    <citation type="submission" date="2017-06" db="EMBL/GenBank/DDBJ databases">
        <title>Aedes aegypti genome working group (AGWG) sequencing and assembly.</title>
        <authorList>
            <consortium name="Aedes aegypti Genome Working Group (AGWG)"/>
            <person name="Matthews B.J."/>
        </authorList>
    </citation>
    <scope>NUCLEOTIDE SEQUENCE [LARGE SCALE GENOMIC DNA]</scope>
    <source>
        <strain evidence="4">LVP_AGWG</strain>
    </source>
</reference>
<dbReference type="GO" id="GO:0008061">
    <property type="term" value="F:chitin binding"/>
    <property type="evidence" value="ECO:0007669"/>
    <property type="project" value="InterPro"/>
</dbReference>
<feature type="region of interest" description="Disordered" evidence="1">
    <location>
        <begin position="501"/>
        <end position="523"/>
    </location>
</feature>
<dbReference type="Proteomes" id="UP000008820">
    <property type="component" value="Unassembled WGS sequence"/>
</dbReference>
<proteinExistence type="predicted"/>
<dbReference type="AlphaFoldDB" id="A0A1S4FX40"/>
<feature type="region of interest" description="Disordered" evidence="1">
    <location>
        <begin position="292"/>
        <end position="311"/>
    </location>
</feature>
<protein>
    <submittedName>
        <fullName evidence="3">Uncharacterized protein</fullName>
    </submittedName>
</protein>
<organism evidence="3 4">
    <name type="scientific">Aedes aegypti</name>
    <name type="common">Yellowfever mosquito</name>
    <name type="synonym">Culex aegypti</name>
    <dbReference type="NCBI Taxonomy" id="7159"/>
    <lineage>
        <taxon>Eukaryota</taxon>
        <taxon>Metazoa</taxon>
        <taxon>Ecdysozoa</taxon>
        <taxon>Arthropoda</taxon>
        <taxon>Hexapoda</taxon>
        <taxon>Insecta</taxon>
        <taxon>Pterygota</taxon>
        <taxon>Neoptera</taxon>
        <taxon>Endopterygota</taxon>
        <taxon>Diptera</taxon>
        <taxon>Nematocera</taxon>
        <taxon>Culicoidea</taxon>
        <taxon>Culicidae</taxon>
        <taxon>Culicinae</taxon>
        <taxon>Aedini</taxon>
        <taxon>Aedes</taxon>
        <taxon>Stegomyia</taxon>
    </lineage>
</organism>
<name>A0A1S4FX40_AEDAE</name>
<gene>
    <name evidence="3" type="primary">5576622</name>
</gene>
<reference evidence="3" key="2">
    <citation type="submission" date="2020-05" db="UniProtKB">
        <authorList>
            <consortium name="EnsemblMetazoa"/>
        </authorList>
    </citation>
    <scope>IDENTIFICATION</scope>
    <source>
        <strain evidence="3">LVP_AGWG</strain>
    </source>
</reference>
<dbReference type="InParanoid" id="A0A1S4FX40"/>
<dbReference type="PROSITE" id="PS50940">
    <property type="entry name" value="CHIT_BIND_II"/>
    <property type="match status" value="1"/>
</dbReference>
<dbReference type="SUPFAM" id="SSF57625">
    <property type="entry name" value="Invertebrate chitin-binding proteins"/>
    <property type="match status" value="2"/>
</dbReference>
<dbReference type="GO" id="GO:0005576">
    <property type="term" value="C:extracellular region"/>
    <property type="evidence" value="ECO:0007669"/>
    <property type="project" value="InterPro"/>
</dbReference>
<feature type="region of interest" description="Disordered" evidence="1">
    <location>
        <begin position="349"/>
        <end position="403"/>
    </location>
</feature>
<feature type="chain" id="PRO_5044292414" evidence="2">
    <location>
        <begin position="20"/>
        <end position="546"/>
    </location>
</feature>
<dbReference type="Gene3D" id="2.170.140.10">
    <property type="entry name" value="Chitin binding domain"/>
    <property type="match status" value="1"/>
</dbReference>
<dbReference type="SMART" id="SM00494">
    <property type="entry name" value="ChtBD2"/>
    <property type="match status" value="2"/>
</dbReference>
<dbReference type="InterPro" id="IPR036508">
    <property type="entry name" value="Chitin-bd_dom_sf"/>
</dbReference>
<dbReference type="InterPro" id="IPR002557">
    <property type="entry name" value="Chitin-bd_dom"/>
</dbReference>
<dbReference type="EnsemblMetazoa" id="AAEL012653-RA">
    <property type="protein sequence ID" value="AAEL012653-PA"/>
    <property type="gene ID" value="AAEL012653"/>
</dbReference>
<evidence type="ECO:0000256" key="1">
    <source>
        <dbReference type="SAM" id="MobiDB-lite"/>
    </source>
</evidence>
<dbReference type="VEuPathDB" id="VectorBase:AAEL012653"/>
<feature type="signal peptide" evidence="2">
    <location>
        <begin position="1"/>
        <end position="19"/>
    </location>
</feature>